<sequence>MIRSPTPTVMLSTLTREGEKTTFDTLRYGAVDFITKPTRLDGGELEAQAQDIIVKVNHAAAVALDAVRYIRAVPRNHAIAPSELQSCDCVVALGAAEGGYGALLKIIPQFRPDSAVAYVAVLYAAPRHVDAFARYLDDHSGVRVKRAIDGEPVEGGVCYLGAGVEYLTVAAHSGRLMLQVHRAPFASRRGSIDRLMFSVAEAMKGRAVGVVLSGSGEDGSEGLEEIHRMDGVAIVQNPQSCLHKGMAQAALARCQPDFVLSDVKIATVVNGLLP</sequence>
<comment type="catalytic activity">
    <reaction evidence="5">
        <text>[protein]-L-glutamate 5-O-methyl ester + H2O = L-glutamyl-[protein] + methanol + H(+)</text>
        <dbReference type="Rhea" id="RHEA:23236"/>
        <dbReference type="Rhea" id="RHEA-COMP:10208"/>
        <dbReference type="Rhea" id="RHEA-COMP:10311"/>
        <dbReference type="ChEBI" id="CHEBI:15377"/>
        <dbReference type="ChEBI" id="CHEBI:15378"/>
        <dbReference type="ChEBI" id="CHEBI:17790"/>
        <dbReference type="ChEBI" id="CHEBI:29973"/>
        <dbReference type="ChEBI" id="CHEBI:82795"/>
        <dbReference type="EC" id="3.1.1.61"/>
    </reaction>
</comment>
<evidence type="ECO:0000313" key="10">
    <source>
        <dbReference type="Proteomes" id="UP000760480"/>
    </source>
</evidence>
<dbReference type="SUPFAM" id="SSF52738">
    <property type="entry name" value="Methylesterase CheB, C-terminal domain"/>
    <property type="match status" value="1"/>
</dbReference>
<keyword evidence="1" id="KW-0963">Cytoplasm</keyword>
<dbReference type="Gene3D" id="3.40.50.180">
    <property type="entry name" value="Methylesterase CheB, C-terminal domain"/>
    <property type="match status" value="1"/>
</dbReference>
<dbReference type="PANTHER" id="PTHR42872">
    <property type="entry name" value="PROTEIN-GLUTAMATE METHYLESTERASE/PROTEIN-GLUTAMINE GLUTAMINASE"/>
    <property type="match status" value="1"/>
</dbReference>
<protein>
    <recommendedName>
        <fullName evidence="4">protein-glutamate methylesterase</fullName>
        <ecNumber evidence="4">3.1.1.61</ecNumber>
    </recommendedName>
</protein>
<dbReference type="PROSITE" id="PS50122">
    <property type="entry name" value="CHEB"/>
    <property type="match status" value="1"/>
</dbReference>
<evidence type="ECO:0000256" key="1">
    <source>
        <dbReference type="ARBA" id="ARBA00022490"/>
    </source>
</evidence>
<evidence type="ECO:0000259" key="8">
    <source>
        <dbReference type="PROSITE" id="PS50122"/>
    </source>
</evidence>
<evidence type="ECO:0000256" key="3">
    <source>
        <dbReference type="ARBA" id="ARBA00022801"/>
    </source>
</evidence>
<dbReference type="PROSITE" id="PS50110">
    <property type="entry name" value="RESPONSE_REGULATORY"/>
    <property type="match status" value="1"/>
</dbReference>
<feature type="domain" description="CheB-type methylesterase" evidence="8">
    <location>
        <begin position="84"/>
        <end position="251"/>
    </location>
</feature>
<organism evidence="9 10">
    <name type="scientific">Candidatus Competibacter phosphatis</name>
    <dbReference type="NCBI Taxonomy" id="221280"/>
    <lineage>
        <taxon>Bacteria</taxon>
        <taxon>Pseudomonadati</taxon>
        <taxon>Pseudomonadota</taxon>
        <taxon>Gammaproteobacteria</taxon>
        <taxon>Candidatus Competibacteraceae</taxon>
        <taxon>Candidatus Competibacter</taxon>
    </lineage>
</organism>
<accession>A0ABX1TPY7</accession>
<dbReference type="InterPro" id="IPR035909">
    <property type="entry name" value="CheB_C"/>
</dbReference>
<reference evidence="9 10" key="1">
    <citation type="submission" date="2019-03" db="EMBL/GenBank/DDBJ databases">
        <title>Metabolic reconstructions from genomes of highly enriched 'Candidatus Accumulibacter' and 'Candidatus Competibacter' bioreactor populations.</title>
        <authorList>
            <person name="Annavajhala M.K."/>
            <person name="Welles L."/>
            <person name="Abbas B."/>
            <person name="Sorokin D."/>
            <person name="Park H."/>
            <person name="Van Loosdrecht M."/>
            <person name="Chandran K."/>
        </authorList>
    </citation>
    <scope>NUCLEOTIDE SEQUENCE [LARGE SCALE GENOMIC DNA]</scope>
    <source>
        <strain evidence="9 10">SBR_G</strain>
    </source>
</reference>
<proteinExistence type="predicted"/>
<dbReference type="EMBL" id="SPMZ01000050">
    <property type="protein sequence ID" value="NMQ20465.1"/>
    <property type="molecule type" value="Genomic_DNA"/>
</dbReference>
<keyword evidence="3" id="KW-0378">Hydrolase</keyword>
<evidence type="ECO:0000256" key="6">
    <source>
        <dbReference type="PROSITE-ProRule" id="PRU00169"/>
    </source>
</evidence>
<keyword evidence="10" id="KW-1185">Reference proteome</keyword>
<keyword evidence="2" id="KW-0145">Chemotaxis</keyword>
<evidence type="ECO:0000259" key="7">
    <source>
        <dbReference type="PROSITE" id="PS50110"/>
    </source>
</evidence>
<dbReference type="Proteomes" id="UP000760480">
    <property type="component" value="Unassembled WGS sequence"/>
</dbReference>
<gene>
    <name evidence="9" type="ORF">E4P82_15450</name>
</gene>
<dbReference type="InterPro" id="IPR000673">
    <property type="entry name" value="Sig_transdc_resp-reg_Me-estase"/>
</dbReference>
<dbReference type="InterPro" id="IPR001789">
    <property type="entry name" value="Sig_transdc_resp-reg_receiver"/>
</dbReference>
<feature type="domain" description="Response regulatory" evidence="7">
    <location>
        <begin position="1"/>
        <end position="51"/>
    </location>
</feature>
<dbReference type="EC" id="3.1.1.61" evidence="4"/>
<evidence type="ECO:0000256" key="2">
    <source>
        <dbReference type="ARBA" id="ARBA00022500"/>
    </source>
</evidence>
<comment type="caution">
    <text evidence="6">Lacks conserved residue(s) required for the propagation of feature annotation.</text>
</comment>
<evidence type="ECO:0000256" key="4">
    <source>
        <dbReference type="ARBA" id="ARBA00039140"/>
    </source>
</evidence>
<evidence type="ECO:0000256" key="5">
    <source>
        <dbReference type="ARBA" id="ARBA00048267"/>
    </source>
</evidence>
<name>A0ABX1TPY7_9GAMM</name>
<dbReference type="Pfam" id="PF01339">
    <property type="entry name" value="CheB_methylest"/>
    <property type="match status" value="1"/>
</dbReference>
<evidence type="ECO:0000313" key="9">
    <source>
        <dbReference type="EMBL" id="NMQ20465.1"/>
    </source>
</evidence>
<dbReference type="PANTHER" id="PTHR42872:SF6">
    <property type="entry name" value="PROTEIN-GLUTAMATE METHYLESTERASE_PROTEIN-GLUTAMINE GLUTAMINASE"/>
    <property type="match status" value="1"/>
</dbReference>
<comment type="caution">
    <text evidence="9">The sequence shown here is derived from an EMBL/GenBank/DDBJ whole genome shotgun (WGS) entry which is preliminary data.</text>
</comment>